<evidence type="ECO:0000313" key="2">
    <source>
        <dbReference type="EMBL" id="QNN53746.1"/>
    </source>
</evidence>
<evidence type="ECO:0000313" key="3">
    <source>
        <dbReference type="Proteomes" id="UP000515947"/>
    </source>
</evidence>
<dbReference type="EMBL" id="CP060713">
    <property type="protein sequence ID" value="QNN53746.1"/>
    <property type="molecule type" value="Genomic_DNA"/>
</dbReference>
<reference evidence="2 3" key="1">
    <citation type="submission" date="2020-08" db="EMBL/GenBank/DDBJ databases">
        <title>Genome sequence of Nocardioides mesophilus KACC 16243T.</title>
        <authorList>
            <person name="Hyun D.-W."/>
            <person name="Bae J.-W."/>
        </authorList>
    </citation>
    <scope>NUCLEOTIDE SEQUENCE [LARGE SCALE GENOMIC DNA]</scope>
    <source>
        <strain evidence="2 3">KACC 16243</strain>
    </source>
</reference>
<accession>A0A7G9RDS1</accession>
<protein>
    <submittedName>
        <fullName evidence="2">Uncharacterized protein</fullName>
    </submittedName>
</protein>
<dbReference type="KEGG" id="nmes:H9L09_04850"/>
<dbReference type="GO" id="GO:0005524">
    <property type="term" value="F:ATP binding"/>
    <property type="evidence" value="ECO:0007669"/>
    <property type="project" value="InterPro"/>
</dbReference>
<dbReference type="AlphaFoldDB" id="A0A7G9RDS1"/>
<dbReference type="SUPFAM" id="SSF56719">
    <property type="entry name" value="Type II DNA topoisomerase"/>
    <property type="match status" value="1"/>
</dbReference>
<dbReference type="Proteomes" id="UP000515947">
    <property type="component" value="Chromosome"/>
</dbReference>
<organism evidence="2 3">
    <name type="scientific">Nocardioides mesophilus</name>
    <dbReference type="NCBI Taxonomy" id="433659"/>
    <lineage>
        <taxon>Bacteria</taxon>
        <taxon>Bacillati</taxon>
        <taxon>Actinomycetota</taxon>
        <taxon>Actinomycetes</taxon>
        <taxon>Propionibacteriales</taxon>
        <taxon>Nocardioidaceae</taxon>
        <taxon>Nocardioides</taxon>
    </lineage>
</organism>
<dbReference type="GO" id="GO:0003677">
    <property type="term" value="F:DNA binding"/>
    <property type="evidence" value="ECO:0007669"/>
    <property type="project" value="InterPro"/>
</dbReference>
<dbReference type="InterPro" id="IPR013760">
    <property type="entry name" value="Topo_IIA-like_dom_sf"/>
</dbReference>
<keyword evidence="3" id="KW-1185">Reference proteome</keyword>
<gene>
    <name evidence="2" type="ORF">H9L09_04850</name>
</gene>
<comment type="catalytic activity">
    <reaction evidence="1">
        <text>ATP-dependent breakage, passage and rejoining of double-stranded DNA.</text>
        <dbReference type="EC" id="5.6.2.2"/>
    </reaction>
</comment>
<dbReference type="RefSeq" id="WP_187579590.1">
    <property type="nucleotide sequence ID" value="NZ_CP060713.1"/>
</dbReference>
<proteinExistence type="predicted"/>
<dbReference type="GO" id="GO:0034335">
    <property type="term" value="F:DNA negative supercoiling activity"/>
    <property type="evidence" value="ECO:0007669"/>
    <property type="project" value="UniProtKB-ARBA"/>
</dbReference>
<dbReference type="InterPro" id="IPR013757">
    <property type="entry name" value="Topo_IIA_A_a_sf"/>
</dbReference>
<evidence type="ECO:0000256" key="1">
    <source>
        <dbReference type="ARBA" id="ARBA00000185"/>
    </source>
</evidence>
<dbReference type="Gene3D" id="1.10.268.10">
    <property type="entry name" value="Topoisomerase, domain 3"/>
    <property type="match status" value="1"/>
</dbReference>
<name>A0A7G9RDS1_9ACTN</name>
<sequence>MPSRNEEVPLAVEIEETRRLLRIYDGLARSMRDPHAVLDVLLEAEDPAAAATALRERFDLDDVQALAVMDLQYRRATRLDRRNIDERRQELADQLAFLRGLEDR</sequence>